<comment type="subcellular location">
    <subcellularLocation>
        <location evidence="1">Cell envelope</location>
    </subcellularLocation>
</comment>
<keyword evidence="5" id="KW-0812">Transmembrane</keyword>
<dbReference type="InterPro" id="IPR032694">
    <property type="entry name" value="CopC/D"/>
</dbReference>
<sequence>MRRLLLSAAVFVAVLAPGAPAWAHAQLVKAVPARDAALPSAPTTVELTFSEDLNPEFTTIVVSDAARQRVPAAAPVVDGAAGTLALSRPLTDGAYTVAYRVVSADGHTVQGSYGFTVGEPIPAVAASAPGSGGLPPAVLIGLCGVGVVLAGVAVYLYLSGKRRRTINS</sequence>
<protein>
    <submittedName>
        <fullName evidence="8">Copper resistance protein CopC</fullName>
    </submittedName>
</protein>
<name>A0ABT0XRH7_9ACTN</name>
<feature type="chain" id="PRO_5045169804" evidence="6">
    <location>
        <begin position="24"/>
        <end position="168"/>
    </location>
</feature>
<keyword evidence="5" id="KW-0472">Membrane</keyword>
<dbReference type="EMBL" id="JAMQOL010000003">
    <property type="protein sequence ID" value="MCM4076378.1"/>
    <property type="molecule type" value="Genomic_DNA"/>
</dbReference>
<feature type="domain" description="CopC" evidence="7">
    <location>
        <begin position="24"/>
        <end position="117"/>
    </location>
</feature>
<dbReference type="PANTHER" id="PTHR34820">
    <property type="entry name" value="INNER MEMBRANE PROTEIN YEBZ"/>
    <property type="match status" value="1"/>
</dbReference>
<keyword evidence="9" id="KW-1185">Reference proteome</keyword>
<dbReference type="Gene3D" id="2.60.40.1220">
    <property type="match status" value="1"/>
</dbReference>
<feature type="signal peptide" evidence="6">
    <location>
        <begin position="1"/>
        <end position="23"/>
    </location>
</feature>
<dbReference type="SUPFAM" id="SSF81296">
    <property type="entry name" value="E set domains"/>
    <property type="match status" value="1"/>
</dbReference>
<comment type="caution">
    <text evidence="8">The sequence shown here is derived from an EMBL/GenBank/DDBJ whole genome shotgun (WGS) entry which is preliminary data.</text>
</comment>
<dbReference type="Pfam" id="PF04234">
    <property type="entry name" value="CopC"/>
    <property type="match status" value="1"/>
</dbReference>
<evidence type="ECO:0000256" key="1">
    <source>
        <dbReference type="ARBA" id="ARBA00004196"/>
    </source>
</evidence>
<keyword evidence="4" id="KW-0186">Copper</keyword>
<dbReference type="InterPro" id="IPR014756">
    <property type="entry name" value="Ig_E-set"/>
</dbReference>
<dbReference type="Proteomes" id="UP001523216">
    <property type="component" value="Unassembled WGS sequence"/>
</dbReference>
<evidence type="ECO:0000256" key="3">
    <source>
        <dbReference type="ARBA" id="ARBA00022729"/>
    </source>
</evidence>
<dbReference type="PANTHER" id="PTHR34820:SF4">
    <property type="entry name" value="INNER MEMBRANE PROTEIN YEBZ"/>
    <property type="match status" value="1"/>
</dbReference>
<evidence type="ECO:0000313" key="8">
    <source>
        <dbReference type="EMBL" id="MCM4076378.1"/>
    </source>
</evidence>
<evidence type="ECO:0000313" key="9">
    <source>
        <dbReference type="Proteomes" id="UP001523216"/>
    </source>
</evidence>
<feature type="transmembrane region" description="Helical" evidence="5">
    <location>
        <begin position="137"/>
        <end position="158"/>
    </location>
</feature>
<evidence type="ECO:0000259" key="7">
    <source>
        <dbReference type="Pfam" id="PF04234"/>
    </source>
</evidence>
<proteinExistence type="predicted"/>
<dbReference type="InterPro" id="IPR007348">
    <property type="entry name" value="CopC_dom"/>
</dbReference>
<gene>
    <name evidence="8" type="ORF">LXN57_02235</name>
</gene>
<evidence type="ECO:0000256" key="6">
    <source>
        <dbReference type="SAM" id="SignalP"/>
    </source>
</evidence>
<keyword evidence="3 6" id="KW-0732">Signal</keyword>
<evidence type="ECO:0000256" key="2">
    <source>
        <dbReference type="ARBA" id="ARBA00022723"/>
    </source>
</evidence>
<keyword evidence="2" id="KW-0479">Metal-binding</keyword>
<evidence type="ECO:0000256" key="5">
    <source>
        <dbReference type="SAM" id="Phobius"/>
    </source>
</evidence>
<keyword evidence="5" id="KW-1133">Transmembrane helix</keyword>
<reference evidence="8 9" key="1">
    <citation type="submission" date="2022-06" db="EMBL/GenBank/DDBJ databases">
        <title>Actinoplanes abujensis sp. nov., isolated from Nigerian arid soil.</title>
        <authorList>
            <person name="Ding P."/>
        </authorList>
    </citation>
    <scope>NUCLEOTIDE SEQUENCE [LARGE SCALE GENOMIC DNA]</scope>
    <source>
        <strain evidence="9">TRM88002</strain>
    </source>
</reference>
<dbReference type="InterPro" id="IPR014755">
    <property type="entry name" value="Cu-Rt/internalin_Ig-like"/>
</dbReference>
<evidence type="ECO:0000256" key="4">
    <source>
        <dbReference type="ARBA" id="ARBA00023008"/>
    </source>
</evidence>
<dbReference type="RefSeq" id="WP_251796285.1">
    <property type="nucleotide sequence ID" value="NZ_JAMQOL010000003.1"/>
</dbReference>
<accession>A0ABT0XRH7</accession>
<organism evidence="8 9">
    <name type="scientific">Paractinoplanes hotanensis</name>
    <dbReference type="NCBI Taxonomy" id="2906497"/>
    <lineage>
        <taxon>Bacteria</taxon>
        <taxon>Bacillati</taxon>
        <taxon>Actinomycetota</taxon>
        <taxon>Actinomycetes</taxon>
        <taxon>Micromonosporales</taxon>
        <taxon>Micromonosporaceae</taxon>
        <taxon>Paractinoplanes</taxon>
    </lineage>
</organism>